<evidence type="ECO:0000313" key="3">
    <source>
        <dbReference type="EMBL" id="KAG0478905.1"/>
    </source>
</evidence>
<evidence type="ECO:0000313" key="4">
    <source>
        <dbReference type="Proteomes" id="UP000636800"/>
    </source>
</evidence>
<evidence type="ECO:0000313" key="2">
    <source>
        <dbReference type="EMBL" id="KAG0477220.1"/>
    </source>
</evidence>
<dbReference type="PANTHER" id="PTHR36615:SF6">
    <property type="match status" value="1"/>
</dbReference>
<comment type="caution">
    <text evidence="2">The sequence shown here is derived from an EMBL/GenBank/DDBJ whole genome shotgun (WGS) entry which is preliminary data.</text>
</comment>
<dbReference type="OrthoDB" id="1933849at2759"/>
<sequence>MAGEVLLRRRSRKISNRPIPKRGQVKVMIAVGLVQLCAALLSGAGLPVVFQGSYWWRRSSRQST</sequence>
<name>A0A835UYK7_VANPL</name>
<proteinExistence type="predicted"/>
<evidence type="ECO:0000256" key="1">
    <source>
        <dbReference type="SAM" id="Phobius"/>
    </source>
</evidence>
<gene>
    <name evidence="3" type="ORF">HPP92_013624</name>
    <name evidence="2" type="ORF">HPP92_014061</name>
</gene>
<organism evidence="2 4">
    <name type="scientific">Vanilla planifolia</name>
    <name type="common">Vanilla</name>
    <dbReference type="NCBI Taxonomy" id="51239"/>
    <lineage>
        <taxon>Eukaryota</taxon>
        <taxon>Viridiplantae</taxon>
        <taxon>Streptophyta</taxon>
        <taxon>Embryophyta</taxon>
        <taxon>Tracheophyta</taxon>
        <taxon>Spermatophyta</taxon>
        <taxon>Magnoliopsida</taxon>
        <taxon>Liliopsida</taxon>
        <taxon>Asparagales</taxon>
        <taxon>Orchidaceae</taxon>
        <taxon>Vanilloideae</taxon>
        <taxon>Vanilleae</taxon>
        <taxon>Vanilla</taxon>
    </lineage>
</organism>
<dbReference type="EMBL" id="JADCNM010000006">
    <property type="protein sequence ID" value="KAG0478905.1"/>
    <property type="molecule type" value="Genomic_DNA"/>
</dbReference>
<keyword evidence="4" id="KW-1185">Reference proteome</keyword>
<keyword evidence="1" id="KW-1133">Transmembrane helix</keyword>
<dbReference type="Proteomes" id="UP000636800">
    <property type="component" value="Chromosome 6"/>
</dbReference>
<evidence type="ECO:0000313" key="5">
    <source>
        <dbReference type="Proteomes" id="UP000639772"/>
    </source>
</evidence>
<protein>
    <submittedName>
        <fullName evidence="2">Uncharacterized protein</fullName>
    </submittedName>
</protein>
<dbReference type="EMBL" id="JADCNL010000006">
    <property type="protein sequence ID" value="KAG0477220.1"/>
    <property type="molecule type" value="Genomic_DNA"/>
</dbReference>
<accession>A0A835UYK7</accession>
<feature type="transmembrane region" description="Helical" evidence="1">
    <location>
        <begin position="27"/>
        <end position="50"/>
    </location>
</feature>
<dbReference type="PANTHER" id="PTHR36615">
    <property type="entry name" value="PROTEIN, PUTATIVE-RELATED"/>
    <property type="match status" value="1"/>
</dbReference>
<keyword evidence="1" id="KW-0812">Transmembrane</keyword>
<dbReference type="AlphaFoldDB" id="A0A835UYK7"/>
<keyword evidence="1" id="KW-0472">Membrane</keyword>
<dbReference type="Proteomes" id="UP000639772">
    <property type="component" value="Chromosome 6"/>
</dbReference>
<reference evidence="4 5" key="1">
    <citation type="journal article" date="2020" name="Nat. Food">
        <title>A phased Vanilla planifolia genome enables genetic improvement of flavour and production.</title>
        <authorList>
            <person name="Hasing T."/>
            <person name="Tang H."/>
            <person name="Brym M."/>
            <person name="Khazi F."/>
            <person name="Huang T."/>
            <person name="Chambers A.H."/>
        </authorList>
    </citation>
    <scope>NUCLEOTIDE SEQUENCE [LARGE SCALE GENOMIC DNA]</scope>
    <source>
        <tissue evidence="2">Leaf</tissue>
    </source>
</reference>